<comment type="caution">
    <text evidence="1">The sequence shown here is derived from an EMBL/GenBank/DDBJ whole genome shotgun (WGS) entry which is preliminary data.</text>
</comment>
<protein>
    <submittedName>
        <fullName evidence="1">Uncharacterized protein</fullName>
    </submittedName>
</protein>
<reference evidence="1" key="1">
    <citation type="submission" date="2023-04" db="EMBL/GenBank/DDBJ databases">
        <title>Draft Genome sequencing of Naganishia species isolated from polar environments using Oxford Nanopore Technology.</title>
        <authorList>
            <person name="Leo P."/>
            <person name="Venkateswaran K."/>
        </authorList>
    </citation>
    <scope>NUCLEOTIDE SEQUENCE</scope>
    <source>
        <strain evidence="1">MNA-CCFEE 5262</strain>
    </source>
</reference>
<evidence type="ECO:0000313" key="1">
    <source>
        <dbReference type="EMBL" id="KAJ9110158.1"/>
    </source>
</evidence>
<name>A0ACC2WFB4_9TREE</name>
<gene>
    <name evidence="1" type="ORF">QFC20_003010</name>
</gene>
<proteinExistence type="predicted"/>
<evidence type="ECO:0000313" key="2">
    <source>
        <dbReference type="Proteomes" id="UP001230649"/>
    </source>
</evidence>
<accession>A0ACC2WFB4</accession>
<dbReference type="Proteomes" id="UP001230649">
    <property type="component" value="Unassembled WGS sequence"/>
</dbReference>
<keyword evidence="2" id="KW-1185">Reference proteome</keyword>
<organism evidence="1 2">
    <name type="scientific">Naganishia adeliensis</name>
    <dbReference type="NCBI Taxonomy" id="92952"/>
    <lineage>
        <taxon>Eukaryota</taxon>
        <taxon>Fungi</taxon>
        <taxon>Dikarya</taxon>
        <taxon>Basidiomycota</taxon>
        <taxon>Agaricomycotina</taxon>
        <taxon>Tremellomycetes</taxon>
        <taxon>Filobasidiales</taxon>
        <taxon>Filobasidiaceae</taxon>
        <taxon>Naganishia</taxon>
    </lineage>
</organism>
<sequence>MSDRRVMEELETSSEKGLSSQKATALHEKWGDNILEPPPKPSPLKLLGRQILNAMTLVLLAAMAVSFGTQDWIEAGVIAALVALNVSVGFSQEWKAEKTVAALASVGAPVAQVLRDGKEIDSRVEDVVPGDIILLTPGSIVPADGRLLEGFVSNLESDEALLTGESLPVAKQSEPFDDPDIPLGDRLNMVYAGSQITKGRARAVVIGTGMNTELGKIAQAIERKVKPTETGWKAKWYKVQVALGVKGTTPLQMKLNKLAYLLLSIAILLAIIVVASTGFTDIDNSIATYAVATAVSILPASLIAVVSLTLATASRELAKRNALVRRMDAIEGLSIVTDICSDKTGTLTVGKMVMKKAWVPARLADPENKDSGKVDSSVGQSYEVETGSDPYYPRGVVRYIENDKPLVTDVTDSNDSGSSDSDDGVGPDVVHPQDMENNMANMALCASLCNMATIHKNKEGNWQANGDATEIALQVFAHKLGRGKPHMTHGRRPTHSGRAPSQIPPAMQRTSSTYSANEKAVPLDGHYKLVIEHPFDSTVKRMSTAWRFVKEDGTENEKECLVFMKGAVERVLDRCDAIGLGNDSVPMDESRKAEIIARMDALAAEGLRVLCLSGKVVHQSPDAVKAIPRDELEQGLRFLGLAGIYDPPRPESRGAVLEATQAGITTRMLTGDHPATASAIAKAVAILRDDHPKGAVMTGQQFDALSEQEIDALPELPVVIARCAPETKVRMVEALHRRKIWGMTRFAVMTGDGVNDGPALKRADVGVAMGLSGADVAKSVSDIVLADDNFASITRAIRKGRGTLMNLSKFLLYLLSGNIAEVLVLIVGLAFLNEQKVSVYPLSPVAALWINTIAAGPPALALGLEPTAKDAMEKSPRAYKMIFTLWWYIDLIFYGILIGSLSIANFVIVVWGRGDGDLGINCNEGSYNNSCETLYYGRGTTFATLTIILMVHSLECKHLEKSIFQMDLMDNKLLLWSAFALSLSVFPVLYIPKISDYAFQVLGLKWEWGIVFGMVLVYLVCTELYKMLRRRLNKEESGGPKVTEKNLPRFETIAP</sequence>
<dbReference type="EMBL" id="JASBWS010000025">
    <property type="protein sequence ID" value="KAJ9110158.1"/>
    <property type="molecule type" value="Genomic_DNA"/>
</dbReference>